<dbReference type="EMBL" id="QLMG01000119">
    <property type="protein sequence ID" value="RAK06860.1"/>
    <property type="molecule type" value="Genomic_DNA"/>
</dbReference>
<keyword evidence="2" id="KW-1185">Reference proteome</keyword>
<evidence type="ECO:0000313" key="2">
    <source>
        <dbReference type="Proteomes" id="UP000249165"/>
    </source>
</evidence>
<dbReference type="Proteomes" id="UP000249165">
    <property type="component" value="Unassembled WGS sequence"/>
</dbReference>
<comment type="caution">
    <text evidence="1">The sequence shown here is derived from an EMBL/GenBank/DDBJ whole genome shotgun (WGS) entry which is preliminary data.</text>
</comment>
<evidence type="ECO:0000313" key="1">
    <source>
        <dbReference type="EMBL" id="RAK06860.1"/>
    </source>
</evidence>
<name>A0A327XDP2_9RHOB</name>
<organism evidence="1 2">
    <name type="scientific">Salipiger aestuarii</name>
    <dbReference type="NCBI Taxonomy" id="568098"/>
    <lineage>
        <taxon>Bacteria</taxon>
        <taxon>Pseudomonadati</taxon>
        <taxon>Pseudomonadota</taxon>
        <taxon>Alphaproteobacteria</taxon>
        <taxon>Rhodobacterales</taxon>
        <taxon>Roseobacteraceae</taxon>
        <taxon>Salipiger</taxon>
    </lineage>
</organism>
<protein>
    <submittedName>
        <fullName evidence="1">Uncharacterized protein</fullName>
    </submittedName>
</protein>
<reference evidence="1 2" key="1">
    <citation type="submission" date="2018-06" db="EMBL/GenBank/DDBJ databases">
        <title>Genomic Encyclopedia of Archaeal and Bacterial Type Strains, Phase II (KMG-II): from individual species to whole genera.</title>
        <authorList>
            <person name="Goeker M."/>
        </authorList>
    </citation>
    <scope>NUCLEOTIDE SEQUENCE [LARGE SCALE GENOMIC DNA]</scope>
    <source>
        <strain evidence="1 2">DSM 22011</strain>
    </source>
</reference>
<sequence length="156" mass="16729">MKDGSQFEEFLAGTALGLLTENLAEVITDTGYHGFDGSQMNLGEFFSISVRQLGNISHEFGAALCAGAVSFMMAELGENLGLEGFGADLFNFTAAVYAGSVIEQVAQSPPRPTCVAHEPNWLGVQSRHLVDRIQDESIRLGSRDLADVFVGREAAE</sequence>
<gene>
    <name evidence="1" type="ORF">ATI53_11193</name>
</gene>
<proteinExistence type="predicted"/>
<dbReference type="AlphaFoldDB" id="A0A327XDP2"/>
<accession>A0A327XDP2</accession>
<feature type="non-terminal residue" evidence="1">
    <location>
        <position position="156"/>
    </location>
</feature>